<dbReference type="Proteomes" id="UP000218811">
    <property type="component" value="Unassembled WGS sequence"/>
</dbReference>
<accession>A0A2H3K2L4</accession>
<evidence type="ECO:0000313" key="1">
    <source>
        <dbReference type="EMBL" id="PCH43294.1"/>
    </source>
</evidence>
<keyword evidence="2" id="KW-1185">Reference proteome</keyword>
<name>A0A2H3K2L4_WOLCO</name>
<dbReference type="EMBL" id="KB468135">
    <property type="protein sequence ID" value="PCH43294.1"/>
    <property type="molecule type" value="Genomic_DNA"/>
</dbReference>
<organism evidence="1 2">
    <name type="scientific">Wolfiporia cocos (strain MD-104)</name>
    <name type="common">Brown rot fungus</name>
    <dbReference type="NCBI Taxonomy" id="742152"/>
    <lineage>
        <taxon>Eukaryota</taxon>
        <taxon>Fungi</taxon>
        <taxon>Dikarya</taxon>
        <taxon>Basidiomycota</taxon>
        <taxon>Agaricomycotina</taxon>
        <taxon>Agaricomycetes</taxon>
        <taxon>Polyporales</taxon>
        <taxon>Phaeolaceae</taxon>
        <taxon>Wolfiporia</taxon>
    </lineage>
</organism>
<proteinExistence type="predicted"/>
<sequence length="111" mass="11506">MGGGGSRDGCNEWAAQGEWGHADWGVMHAGMGTACFKATAMAGLGNEVGGSPSPLSAVALPPPQLSSLSPMPVHYAYHTEWLPHPTRQAPYRAALCAAPVPRAHQSFKPSG</sequence>
<dbReference type="AlphaFoldDB" id="A0A2H3K2L4"/>
<dbReference type="PROSITE" id="PS51257">
    <property type="entry name" value="PROKAR_LIPOPROTEIN"/>
    <property type="match status" value="1"/>
</dbReference>
<reference evidence="1 2" key="1">
    <citation type="journal article" date="2012" name="Science">
        <title>The Paleozoic origin of enzymatic lignin decomposition reconstructed from 31 fungal genomes.</title>
        <authorList>
            <person name="Floudas D."/>
            <person name="Binder M."/>
            <person name="Riley R."/>
            <person name="Barry K."/>
            <person name="Blanchette R.A."/>
            <person name="Henrissat B."/>
            <person name="Martinez A.T."/>
            <person name="Otillar R."/>
            <person name="Spatafora J.W."/>
            <person name="Yadav J.S."/>
            <person name="Aerts A."/>
            <person name="Benoit I."/>
            <person name="Boyd A."/>
            <person name="Carlson A."/>
            <person name="Copeland A."/>
            <person name="Coutinho P.M."/>
            <person name="de Vries R.P."/>
            <person name="Ferreira P."/>
            <person name="Findley K."/>
            <person name="Foster B."/>
            <person name="Gaskell J."/>
            <person name="Glotzer D."/>
            <person name="Gorecki P."/>
            <person name="Heitman J."/>
            <person name="Hesse C."/>
            <person name="Hori C."/>
            <person name="Igarashi K."/>
            <person name="Jurgens J.A."/>
            <person name="Kallen N."/>
            <person name="Kersten P."/>
            <person name="Kohler A."/>
            <person name="Kuees U."/>
            <person name="Kumar T.K.A."/>
            <person name="Kuo A."/>
            <person name="LaButti K."/>
            <person name="Larrondo L.F."/>
            <person name="Lindquist E."/>
            <person name="Ling A."/>
            <person name="Lombard V."/>
            <person name="Lucas S."/>
            <person name="Lundell T."/>
            <person name="Martin R."/>
            <person name="McLaughlin D.J."/>
            <person name="Morgenstern I."/>
            <person name="Morin E."/>
            <person name="Murat C."/>
            <person name="Nagy L.G."/>
            <person name="Nolan M."/>
            <person name="Ohm R.A."/>
            <person name="Patyshakuliyeva A."/>
            <person name="Rokas A."/>
            <person name="Ruiz-Duenas F.J."/>
            <person name="Sabat G."/>
            <person name="Salamov A."/>
            <person name="Samejima M."/>
            <person name="Schmutz J."/>
            <person name="Slot J.C."/>
            <person name="St John F."/>
            <person name="Stenlid J."/>
            <person name="Sun H."/>
            <person name="Sun S."/>
            <person name="Syed K."/>
            <person name="Tsang A."/>
            <person name="Wiebenga A."/>
            <person name="Young D."/>
            <person name="Pisabarro A."/>
            <person name="Eastwood D.C."/>
            <person name="Martin F."/>
            <person name="Cullen D."/>
            <person name="Grigoriev I.V."/>
            <person name="Hibbett D.S."/>
        </authorList>
    </citation>
    <scope>NUCLEOTIDE SEQUENCE [LARGE SCALE GENOMIC DNA]</scope>
    <source>
        <strain evidence="1 2">MD-104</strain>
    </source>
</reference>
<protein>
    <submittedName>
        <fullName evidence="1">Uncharacterized protein</fullName>
    </submittedName>
</protein>
<gene>
    <name evidence="1" type="ORF">WOLCODRAFT_153346</name>
</gene>
<evidence type="ECO:0000313" key="2">
    <source>
        <dbReference type="Proteomes" id="UP000218811"/>
    </source>
</evidence>